<dbReference type="Gene3D" id="3.20.20.30">
    <property type="entry name" value="Luciferase-like domain"/>
    <property type="match status" value="1"/>
</dbReference>
<dbReference type="OrthoDB" id="9780518at2"/>
<evidence type="ECO:0000256" key="1">
    <source>
        <dbReference type="ARBA" id="ARBA00007789"/>
    </source>
</evidence>
<dbReference type="Proteomes" id="UP000265801">
    <property type="component" value="Unassembled WGS sequence"/>
</dbReference>
<dbReference type="PANTHER" id="PTHR30137">
    <property type="entry name" value="LUCIFERASE-LIKE MONOOXYGENASE"/>
    <property type="match status" value="1"/>
</dbReference>
<dbReference type="EMBL" id="QXIR01000033">
    <property type="protein sequence ID" value="RIW29359.1"/>
    <property type="molecule type" value="Genomic_DNA"/>
</dbReference>
<protein>
    <submittedName>
        <fullName evidence="3">LLM class flavin-dependent oxidoreductase</fullName>
    </submittedName>
</protein>
<dbReference type="InterPro" id="IPR050766">
    <property type="entry name" value="Bact_Lucif_Oxidored"/>
</dbReference>
<dbReference type="GO" id="GO:0016705">
    <property type="term" value="F:oxidoreductase activity, acting on paired donors, with incorporation or reduction of molecular oxygen"/>
    <property type="evidence" value="ECO:0007669"/>
    <property type="project" value="InterPro"/>
</dbReference>
<name>A0A3A1QSS8_9BACI</name>
<proteinExistence type="predicted"/>
<dbReference type="InterPro" id="IPR011251">
    <property type="entry name" value="Luciferase-like_dom"/>
</dbReference>
<keyword evidence="4" id="KW-1185">Reference proteome</keyword>
<organism evidence="3 4">
    <name type="scientific">Bacillus salacetis</name>
    <dbReference type="NCBI Taxonomy" id="2315464"/>
    <lineage>
        <taxon>Bacteria</taxon>
        <taxon>Bacillati</taxon>
        <taxon>Bacillota</taxon>
        <taxon>Bacilli</taxon>
        <taxon>Bacillales</taxon>
        <taxon>Bacillaceae</taxon>
        <taxon>Bacillus</taxon>
    </lineage>
</organism>
<feature type="domain" description="Luciferase-like" evidence="2">
    <location>
        <begin position="15"/>
        <end position="301"/>
    </location>
</feature>
<dbReference type="InterPro" id="IPR019949">
    <property type="entry name" value="CmoO-like"/>
</dbReference>
<dbReference type="NCBIfam" id="TIGR03558">
    <property type="entry name" value="oxido_grp_1"/>
    <property type="match status" value="1"/>
</dbReference>
<comment type="caution">
    <text evidence="3">The sequence shown here is derived from an EMBL/GenBank/DDBJ whole genome shotgun (WGS) entry which is preliminary data.</text>
</comment>
<dbReference type="SUPFAM" id="SSF51679">
    <property type="entry name" value="Bacterial luciferase-like"/>
    <property type="match status" value="1"/>
</dbReference>
<dbReference type="InterPro" id="IPR036661">
    <property type="entry name" value="Luciferase-like_sf"/>
</dbReference>
<dbReference type="GO" id="GO:0005829">
    <property type="term" value="C:cytosol"/>
    <property type="evidence" value="ECO:0007669"/>
    <property type="project" value="TreeGrafter"/>
</dbReference>
<reference evidence="3 4" key="1">
    <citation type="submission" date="2018-09" db="EMBL/GenBank/DDBJ databases">
        <title>Bacillus saliacetes sp. nov., isolated from Thai shrimp paste (Ka-pi).</title>
        <authorList>
            <person name="Daroonpunt R."/>
            <person name="Tanasupawat S."/>
            <person name="Yiamsombut S."/>
        </authorList>
    </citation>
    <scope>NUCLEOTIDE SEQUENCE [LARGE SCALE GENOMIC DNA]</scope>
    <source>
        <strain evidence="3 4">SKP7-4</strain>
    </source>
</reference>
<evidence type="ECO:0000313" key="4">
    <source>
        <dbReference type="Proteomes" id="UP000265801"/>
    </source>
</evidence>
<evidence type="ECO:0000259" key="2">
    <source>
        <dbReference type="Pfam" id="PF00296"/>
    </source>
</evidence>
<sequence length="338" mass="37907">MISLSILDYSPIDEGADAHQALWETTELAKHADALGYKRFWVSEHHMVDSVANSSPEMLMMHLAALTSTIRIGSGGVMLPHYSSYKVAENFRMLEALHPNRIDLGIGRSPSYRIVNTALNEGKTKKTSYEQQVADLMKYFTNNTVEEHRFQSLLAAPKIPTAPQMWMLGTGERGARTAAAQGTGYVFALFAKPGSKGVSIVEEYRKQFQPSSLLGRPKTMVSVFAVAGETEEEAEDLAKAFDLWLYFVESDNQPPYYPSIETAKKRGFTATEDRKVRQNRRRMLIGTPGKVKAEIERIAETFQTDEILIIPNVSGIENRKKVIGLLAKEFRLNDKKDL</sequence>
<dbReference type="AlphaFoldDB" id="A0A3A1QSS8"/>
<evidence type="ECO:0000313" key="3">
    <source>
        <dbReference type="EMBL" id="RIW29359.1"/>
    </source>
</evidence>
<dbReference type="RefSeq" id="WP_119548886.1">
    <property type="nucleotide sequence ID" value="NZ_QXIR01000033.1"/>
</dbReference>
<dbReference type="Pfam" id="PF00296">
    <property type="entry name" value="Bac_luciferase"/>
    <property type="match status" value="1"/>
</dbReference>
<comment type="similarity">
    <text evidence="1">To bacterial alkanal monooxygenase alpha and beta chains.</text>
</comment>
<accession>A0A3A1QSS8</accession>
<dbReference type="PANTHER" id="PTHR30137:SF19">
    <property type="entry name" value="LUCIFERASE-LIKE MONOOXYGENASE"/>
    <property type="match status" value="1"/>
</dbReference>
<gene>
    <name evidence="3" type="ORF">D3H55_19035</name>
</gene>